<keyword evidence="2" id="KW-1133">Transmembrane helix</keyword>
<reference evidence="3" key="1">
    <citation type="journal article" date="2020" name="Stud. Mycol.">
        <title>101 Dothideomycetes genomes: a test case for predicting lifestyles and emergence of pathogens.</title>
        <authorList>
            <person name="Haridas S."/>
            <person name="Albert R."/>
            <person name="Binder M."/>
            <person name="Bloem J."/>
            <person name="Labutti K."/>
            <person name="Salamov A."/>
            <person name="Andreopoulos B."/>
            <person name="Baker S."/>
            <person name="Barry K."/>
            <person name="Bills G."/>
            <person name="Bluhm B."/>
            <person name="Cannon C."/>
            <person name="Castanera R."/>
            <person name="Culley D."/>
            <person name="Daum C."/>
            <person name="Ezra D."/>
            <person name="Gonzalez J."/>
            <person name="Henrissat B."/>
            <person name="Kuo A."/>
            <person name="Liang C."/>
            <person name="Lipzen A."/>
            <person name="Lutzoni F."/>
            <person name="Magnuson J."/>
            <person name="Mondo S."/>
            <person name="Nolan M."/>
            <person name="Ohm R."/>
            <person name="Pangilinan J."/>
            <person name="Park H.-J."/>
            <person name="Ramirez L."/>
            <person name="Alfaro M."/>
            <person name="Sun H."/>
            <person name="Tritt A."/>
            <person name="Yoshinaga Y."/>
            <person name="Zwiers L.-H."/>
            <person name="Turgeon B."/>
            <person name="Goodwin S."/>
            <person name="Spatafora J."/>
            <person name="Crous P."/>
            <person name="Grigoriev I."/>
        </authorList>
    </citation>
    <scope>NUCLEOTIDE SEQUENCE</scope>
    <source>
        <strain evidence="3">ATCC 16933</strain>
    </source>
</reference>
<feature type="compositionally biased region" description="Polar residues" evidence="1">
    <location>
        <begin position="691"/>
        <end position="703"/>
    </location>
</feature>
<dbReference type="EMBL" id="MU001670">
    <property type="protein sequence ID" value="KAF2461748.1"/>
    <property type="molecule type" value="Genomic_DNA"/>
</dbReference>
<proteinExistence type="predicted"/>
<keyword evidence="4" id="KW-1185">Reference proteome</keyword>
<feature type="compositionally biased region" description="Low complexity" evidence="1">
    <location>
        <begin position="735"/>
        <end position="748"/>
    </location>
</feature>
<dbReference type="OrthoDB" id="3540210at2759"/>
<organism evidence="3 4">
    <name type="scientific">Lineolata rhizophorae</name>
    <dbReference type="NCBI Taxonomy" id="578093"/>
    <lineage>
        <taxon>Eukaryota</taxon>
        <taxon>Fungi</taxon>
        <taxon>Dikarya</taxon>
        <taxon>Ascomycota</taxon>
        <taxon>Pezizomycotina</taxon>
        <taxon>Dothideomycetes</taxon>
        <taxon>Dothideomycetes incertae sedis</taxon>
        <taxon>Lineolatales</taxon>
        <taxon>Lineolataceae</taxon>
        <taxon>Lineolata</taxon>
    </lineage>
</organism>
<feature type="compositionally biased region" description="Basic and acidic residues" evidence="1">
    <location>
        <begin position="706"/>
        <end position="717"/>
    </location>
</feature>
<dbReference type="AlphaFoldDB" id="A0A6A6PCS6"/>
<name>A0A6A6PCS6_9PEZI</name>
<keyword evidence="2" id="KW-0472">Membrane</keyword>
<dbReference type="Proteomes" id="UP000799766">
    <property type="component" value="Unassembled WGS sequence"/>
</dbReference>
<feature type="region of interest" description="Disordered" evidence="1">
    <location>
        <begin position="691"/>
        <end position="769"/>
    </location>
</feature>
<keyword evidence="2" id="KW-0812">Transmembrane</keyword>
<sequence>MSTLASTSGSAVYTGFWVDRTKDPVEGATITISEDKSTLLVAFLAIYVQTSGAHFWNLCCFLFFQLRSTTKPRDGLHHQQQAVLRNSGTDANAVWLFVETGWRWRHSVRRPFLRTLPWVSSALLHLLAFTAAGLFSSRVTSAHSRVLLDPGTCGPWANPFARGTPTTEENQVERLDFIAHTLRDYSAAAEVADICYNMTEAKEDCNAFGPSDMEWTLVVDDSCPFAPEICATDQTATFDSGFINSHDTLGINAPPEDRVTHRKVMECSTLQRDGYMTDWHQLPNVTLTTTNTLQDRSQEWFLEFYYGRNLDWGLNSTLLYSNLTPTIAPGTFRVQSYLLSAETAYLHDQLMSSFIPIDSLNRTDADVHILFLAQDAMYNQESTDPWFRAEVPESSLVLDRNGYQNMTTWFSKWPVMAMGCTLQHQFCNPNGEDNGLGEGACTPATGLLEVKNYFEDLDLNDRQNTTAHRMLSSVTESSFSNMIQQLGGQWLLANKQGLTTRRPPLPSTQWLTELNHIFGTMLVSLQVQAFNYPRNDQGSAIDRPEYIRATTADENWMCSAQVVRSSSFGSFSVLGIVLILVLGGLFILLNLSLATIVGWWTRRQRRQRGEAAGTDWVSEWDSLEVSALQRLAYQTHGVDLTRHGSVAPVLKSASTLDFGESDAGVSPKAARAPKHSASFWSLGRKKLRTNSDLSKMSDGSATQCGHEGDAQDSKEGALEVAVREAPVSPPPQLSPTPLLSQVPLTPLPEDVSPERKVSDVSSPSRASTR</sequence>
<evidence type="ECO:0000313" key="4">
    <source>
        <dbReference type="Proteomes" id="UP000799766"/>
    </source>
</evidence>
<evidence type="ECO:0000313" key="3">
    <source>
        <dbReference type="EMBL" id="KAF2461748.1"/>
    </source>
</evidence>
<protein>
    <submittedName>
        <fullName evidence="3">Uncharacterized protein</fullName>
    </submittedName>
</protein>
<feature type="transmembrane region" description="Helical" evidence="2">
    <location>
        <begin position="571"/>
        <end position="600"/>
    </location>
</feature>
<evidence type="ECO:0000256" key="2">
    <source>
        <dbReference type="SAM" id="Phobius"/>
    </source>
</evidence>
<gene>
    <name evidence="3" type="ORF">BDY21DRAFT_66</name>
</gene>
<evidence type="ECO:0000256" key="1">
    <source>
        <dbReference type="SAM" id="MobiDB-lite"/>
    </source>
</evidence>
<feature type="compositionally biased region" description="Polar residues" evidence="1">
    <location>
        <begin position="759"/>
        <end position="769"/>
    </location>
</feature>
<accession>A0A6A6PCS6</accession>